<evidence type="ECO:0000313" key="3">
    <source>
        <dbReference type="EMBL" id="SVA32208.1"/>
    </source>
</evidence>
<dbReference type="InterPro" id="IPR032816">
    <property type="entry name" value="VTT_dom"/>
</dbReference>
<dbReference type="GO" id="GO:0005886">
    <property type="term" value="C:plasma membrane"/>
    <property type="evidence" value="ECO:0007669"/>
    <property type="project" value="TreeGrafter"/>
</dbReference>
<dbReference type="Pfam" id="PF09335">
    <property type="entry name" value="VTT_dom"/>
    <property type="match status" value="1"/>
</dbReference>
<name>A0A381UX77_9ZZZZ</name>
<dbReference type="EMBL" id="UINC01007240">
    <property type="protein sequence ID" value="SVA32208.1"/>
    <property type="molecule type" value="Genomic_DNA"/>
</dbReference>
<keyword evidence="1" id="KW-0812">Transmembrane</keyword>
<dbReference type="PANTHER" id="PTHR42709">
    <property type="entry name" value="ALKALINE PHOSPHATASE LIKE PROTEIN"/>
    <property type="match status" value="1"/>
</dbReference>
<evidence type="ECO:0000259" key="2">
    <source>
        <dbReference type="Pfam" id="PF09335"/>
    </source>
</evidence>
<keyword evidence="1" id="KW-1133">Transmembrane helix</keyword>
<keyword evidence="1" id="KW-0472">Membrane</keyword>
<evidence type="ECO:0000256" key="1">
    <source>
        <dbReference type="SAM" id="Phobius"/>
    </source>
</evidence>
<feature type="transmembrane region" description="Helical" evidence="1">
    <location>
        <begin position="169"/>
        <end position="188"/>
    </location>
</feature>
<proteinExistence type="predicted"/>
<protein>
    <recommendedName>
        <fullName evidence="2">VTT domain-containing protein</fullName>
    </recommendedName>
</protein>
<feature type="transmembrane region" description="Helical" evidence="1">
    <location>
        <begin position="101"/>
        <end position="119"/>
    </location>
</feature>
<organism evidence="3">
    <name type="scientific">marine metagenome</name>
    <dbReference type="NCBI Taxonomy" id="408172"/>
    <lineage>
        <taxon>unclassified sequences</taxon>
        <taxon>metagenomes</taxon>
        <taxon>ecological metagenomes</taxon>
    </lineage>
</organism>
<sequence>MFHYLYDKVISWSKHPKAKYYLCFLSFSESSFFPVPPDVMLIPMCLADRKNSWQFALLTTFFSLLGGIVGYLIGFFILDLINPWLQSTNYWDAYLQGRQWFNQWGVWIIFIAGFSPIPYKIFTISAGAASISLPIFIIASLIGRGLRFFLVAGIIVLGGDYLADTIKKYINTIGWVTTFFVVIFLLVININ</sequence>
<dbReference type="AlphaFoldDB" id="A0A381UX77"/>
<feature type="transmembrane region" description="Helical" evidence="1">
    <location>
        <begin position="55"/>
        <end position="81"/>
    </location>
</feature>
<reference evidence="3" key="1">
    <citation type="submission" date="2018-05" db="EMBL/GenBank/DDBJ databases">
        <authorList>
            <person name="Lanie J.A."/>
            <person name="Ng W.-L."/>
            <person name="Kazmierczak K.M."/>
            <person name="Andrzejewski T.M."/>
            <person name="Davidsen T.M."/>
            <person name="Wayne K.J."/>
            <person name="Tettelin H."/>
            <person name="Glass J.I."/>
            <person name="Rusch D."/>
            <person name="Podicherti R."/>
            <person name="Tsui H.-C.T."/>
            <person name="Winkler M.E."/>
        </authorList>
    </citation>
    <scope>NUCLEOTIDE SEQUENCE</scope>
</reference>
<feature type="transmembrane region" description="Helical" evidence="1">
    <location>
        <begin position="131"/>
        <end position="157"/>
    </location>
</feature>
<dbReference type="InterPro" id="IPR051311">
    <property type="entry name" value="DedA_domain"/>
</dbReference>
<dbReference type="PANTHER" id="PTHR42709:SF11">
    <property type="entry name" value="DEDA FAMILY PROTEIN"/>
    <property type="match status" value="1"/>
</dbReference>
<gene>
    <name evidence="3" type="ORF">METZ01_LOCUS85062</name>
</gene>
<feature type="domain" description="VTT" evidence="2">
    <location>
        <begin position="48"/>
        <end position="154"/>
    </location>
</feature>
<accession>A0A381UX77</accession>